<proteinExistence type="predicted"/>
<comment type="caution">
    <text evidence="2">The sequence shown here is derived from an EMBL/GenBank/DDBJ whole genome shotgun (WGS) entry which is preliminary data.</text>
</comment>
<dbReference type="InterPro" id="IPR011032">
    <property type="entry name" value="GroES-like_sf"/>
</dbReference>
<dbReference type="InterPro" id="IPR020843">
    <property type="entry name" value="ER"/>
</dbReference>
<dbReference type="InterPro" id="IPR013154">
    <property type="entry name" value="ADH-like_N"/>
</dbReference>
<dbReference type="Gene3D" id="3.90.180.10">
    <property type="entry name" value="Medium-chain alcohol dehydrogenases, catalytic domain"/>
    <property type="match status" value="1"/>
</dbReference>
<feature type="domain" description="Enoyl reductase (ER)" evidence="1">
    <location>
        <begin position="12"/>
        <end position="344"/>
    </location>
</feature>
<dbReference type="PANTHER" id="PTHR45348:SF2">
    <property type="entry name" value="ZINC-TYPE ALCOHOL DEHYDROGENASE-LIKE PROTEIN C2E1P3.01"/>
    <property type="match status" value="1"/>
</dbReference>
<dbReference type="SUPFAM" id="SSF50129">
    <property type="entry name" value="GroES-like"/>
    <property type="match status" value="1"/>
</dbReference>
<dbReference type="EMBL" id="JAVREH010000132">
    <property type="protein sequence ID" value="MDT0264508.1"/>
    <property type="molecule type" value="Genomic_DNA"/>
</dbReference>
<sequence length="347" mass="36498">MNEALWLLSPKGEFALRATPRPTAGPGEVVVRVRAIAVNPMDAITGPLRRIVTPWVRYPTVIGSDVAGEVVEVGEGVTRLSLGDRVLGYAAGQERLRNTPTEGAFQQYVTVLGRVCTPIPDQVTFERAAVLPLGLATASAGLFEPDQLALPLPTVAPLSRCDVVLVWGASTSVGSNAVQLARASGFTVLATAGRKNHEFVRSLGAEAVFDYRDADVVQGIIGALGDRQLAGTIAIGQGSLTHALRIARRSSGTKRIASAYPDPITKTRALIARTRGIHVSSIWGGTPTHSPIGPAIFQDFLPTALEDGRFRPMPEPVVTGSGLQDLPDALDALRAGVSAAKIVVAIN</sequence>
<dbReference type="InterPro" id="IPR047122">
    <property type="entry name" value="Trans-enoyl_RdTase-like"/>
</dbReference>
<evidence type="ECO:0000313" key="3">
    <source>
        <dbReference type="Proteomes" id="UP001183176"/>
    </source>
</evidence>
<gene>
    <name evidence="2" type="ORF">RM423_24455</name>
</gene>
<evidence type="ECO:0000259" key="1">
    <source>
        <dbReference type="SMART" id="SM00829"/>
    </source>
</evidence>
<accession>A0ABU2JIF9</accession>
<evidence type="ECO:0000313" key="2">
    <source>
        <dbReference type="EMBL" id="MDT0264508.1"/>
    </source>
</evidence>
<name>A0ABU2JIF9_9ACTN</name>
<reference evidence="3" key="1">
    <citation type="submission" date="2023-07" db="EMBL/GenBank/DDBJ databases">
        <title>30 novel species of actinomycetes from the DSMZ collection.</title>
        <authorList>
            <person name="Nouioui I."/>
        </authorList>
    </citation>
    <scope>NUCLEOTIDE SEQUENCE [LARGE SCALE GENOMIC DNA]</scope>
    <source>
        <strain evidence="3">DSM 44399</strain>
    </source>
</reference>
<dbReference type="Gene3D" id="3.40.50.720">
    <property type="entry name" value="NAD(P)-binding Rossmann-like Domain"/>
    <property type="match status" value="1"/>
</dbReference>
<dbReference type="PANTHER" id="PTHR45348">
    <property type="entry name" value="HYPOTHETICAL OXIDOREDUCTASE (EUROFUNG)"/>
    <property type="match status" value="1"/>
</dbReference>
<dbReference type="InterPro" id="IPR013149">
    <property type="entry name" value="ADH-like_C"/>
</dbReference>
<dbReference type="Pfam" id="PF08240">
    <property type="entry name" value="ADH_N"/>
    <property type="match status" value="1"/>
</dbReference>
<dbReference type="SMART" id="SM00829">
    <property type="entry name" value="PKS_ER"/>
    <property type="match status" value="1"/>
</dbReference>
<organism evidence="2 3">
    <name type="scientific">Jatrophihabitans lederbergiae</name>
    <dbReference type="NCBI Taxonomy" id="3075547"/>
    <lineage>
        <taxon>Bacteria</taxon>
        <taxon>Bacillati</taxon>
        <taxon>Actinomycetota</taxon>
        <taxon>Actinomycetes</taxon>
        <taxon>Jatrophihabitantales</taxon>
        <taxon>Jatrophihabitantaceae</taxon>
        <taxon>Jatrophihabitans</taxon>
    </lineage>
</organism>
<dbReference type="CDD" id="cd08249">
    <property type="entry name" value="enoyl_reductase_like"/>
    <property type="match status" value="1"/>
</dbReference>
<protein>
    <submittedName>
        <fullName evidence="2">Zinc-binding alcohol dehydrogenase family protein</fullName>
    </submittedName>
</protein>
<dbReference type="SUPFAM" id="SSF51735">
    <property type="entry name" value="NAD(P)-binding Rossmann-fold domains"/>
    <property type="match status" value="1"/>
</dbReference>
<dbReference type="InterPro" id="IPR036291">
    <property type="entry name" value="NAD(P)-bd_dom_sf"/>
</dbReference>
<keyword evidence="3" id="KW-1185">Reference proteome</keyword>
<dbReference type="Pfam" id="PF00107">
    <property type="entry name" value="ADH_zinc_N"/>
    <property type="match status" value="1"/>
</dbReference>
<dbReference type="Proteomes" id="UP001183176">
    <property type="component" value="Unassembled WGS sequence"/>
</dbReference>
<dbReference type="RefSeq" id="WP_311425643.1">
    <property type="nucleotide sequence ID" value="NZ_JAVREH010000132.1"/>
</dbReference>